<protein>
    <submittedName>
        <fullName evidence="2 3">Uncharacterized protein</fullName>
    </submittedName>
</protein>
<organism evidence="2 4">
    <name type="scientific">Medicago truncatula</name>
    <name type="common">Barrel medic</name>
    <name type="synonym">Medicago tribuloides</name>
    <dbReference type="NCBI Taxonomy" id="3880"/>
    <lineage>
        <taxon>Eukaryota</taxon>
        <taxon>Viridiplantae</taxon>
        <taxon>Streptophyta</taxon>
        <taxon>Embryophyta</taxon>
        <taxon>Tracheophyta</taxon>
        <taxon>Spermatophyta</taxon>
        <taxon>Magnoliopsida</taxon>
        <taxon>eudicotyledons</taxon>
        <taxon>Gunneridae</taxon>
        <taxon>Pentapetalae</taxon>
        <taxon>rosids</taxon>
        <taxon>fabids</taxon>
        <taxon>Fabales</taxon>
        <taxon>Fabaceae</taxon>
        <taxon>Papilionoideae</taxon>
        <taxon>50 kb inversion clade</taxon>
        <taxon>NPAAA clade</taxon>
        <taxon>Hologalegina</taxon>
        <taxon>IRL clade</taxon>
        <taxon>Trifolieae</taxon>
        <taxon>Medicago</taxon>
    </lineage>
</organism>
<dbReference type="Proteomes" id="UP000002051">
    <property type="component" value="Unassembled WGS sequence"/>
</dbReference>
<dbReference type="EMBL" id="KL402827">
    <property type="protein sequence ID" value="KEH16741.1"/>
    <property type="molecule type" value="Genomic_DNA"/>
</dbReference>
<reference evidence="3" key="3">
    <citation type="submission" date="2015-06" db="UniProtKB">
        <authorList>
            <consortium name="EnsemblPlants"/>
        </authorList>
    </citation>
    <scope>IDENTIFICATION</scope>
    <source>
        <strain evidence="3">cv. Jemalong A17</strain>
    </source>
</reference>
<sequence>MTNSSVRYGELRGATREAGDELRHSRGEDHRSRGRVMNVGSGRRRYSSSQIYQTILRNRKSQIATTIKHIYITRHKYKQSIRAPKSEMQRLMKSLVENKYLYHYRKYADSNDFRDIF</sequence>
<evidence type="ECO:0000256" key="1">
    <source>
        <dbReference type="SAM" id="MobiDB-lite"/>
    </source>
</evidence>
<reference evidence="2 4" key="2">
    <citation type="journal article" date="2014" name="BMC Genomics">
        <title>An improved genome release (version Mt4.0) for the model legume Medicago truncatula.</title>
        <authorList>
            <person name="Tang H."/>
            <person name="Krishnakumar V."/>
            <person name="Bidwell S."/>
            <person name="Rosen B."/>
            <person name="Chan A."/>
            <person name="Zhou S."/>
            <person name="Gentzbittel L."/>
            <person name="Childs K.L."/>
            <person name="Yandell M."/>
            <person name="Gundlach H."/>
            <person name="Mayer K.F."/>
            <person name="Schwartz D.C."/>
            <person name="Town C.D."/>
        </authorList>
    </citation>
    <scope>GENOME REANNOTATION</scope>
    <source>
        <strain evidence="2">A17</strain>
        <strain evidence="3 4">cv. Jemalong A17</strain>
    </source>
</reference>
<accession>A0A072THN8</accession>
<keyword evidence="4" id="KW-1185">Reference proteome</keyword>
<evidence type="ECO:0000313" key="2">
    <source>
        <dbReference type="EMBL" id="KEH16741.1"/>
    </source>
</evidence>
<dbReference type="AlphaFoldDB" id="A0A072THN8"/>
<proteinExistence type="predicted"/>
<evidence type="ECO:0000313" key="4">
    <source>
        <dbReference type="Proteomes" id="UP000002051"/>
    </source>
</evidence>
<dbReference type="HOGENOM" id="CLU_2088465_0_0_1"/>
<reference evidence="2 4" key="1">
    <citation type="journal article" date="2011" name="Nature">
        <title>The Medicago genome provides insight into the evolution of rhizobial symbioses.</title>
        <authorList>
            <person name="Young N.D."/>
            <person name="Debelle F."/>
            <person name="Oldroyd G.E."/>
            <person name="Geurts R."/>
            <person name="Cannon S.B."/>
            <person name="Udvardi M.K."/>
            <person name="Benedito V.A."/>
            <person name="Mayer K.F."/>
            <person name="Gouzy J."/>
            <person name="Schoof H."/>
            <person name="Van de Peer Y."/>
            <person name="Proost S."/>
            <person name="Cook D.R."/>
            <person name="Meyers B.C."/>
            <person name="Spannagl M."/>
            <person name="Cheung F."/>
            <person name="De Mita S."/>
            <person name="Krishnakumar V."/>
            <person name="Gundlach H."/>
            <person name="Zhou S."/>
            <person name="Mudge J."/>
            <person name="Bharti A.K."/>
            <person name="Murray J.D."/>
            <person name="Naoumkina M.A."/>
            <person name="Rosen B."/>
            <person name="Silverstein K.A."/>
            <person name="Tang H."/>
            <person name="Rombauts S."/>
            <person name="Zhao P.X."/>
            <person name="Zhou P."/>
            <person name="Barbe V."/>
            <person name="Bardou P."/>
            <person name="Bechner M."/>
            <person name="Bellec A."/>
            <person name="Berger A."/>
            <person name="Berges H."/>
            <person name="Bidwell S."/>
            <person name="Bisseling T."/>
            <person name="Choisne N."/>
            <person name="Couloux A."/>
            <person name="Denny R."/>
            <person name="Deshpande S."/>
            <person name="Dai X."/>
            <person name="Doyle J.J."/>
            <person name="Dudez A.M."/>
            <person name="Farmer A.D."/>
            <person name="Fouteau S."/>
            <person name="Franken C."/>
            <person name="Gibelin C."/>
            <person name="Gish J."/>
            <person name="Goldstein S."/>
            <person name="Gonzalez A.J."/>
            <person name="Green P.J."/>
            <person name="Hallab A."/>
            <person name="Hartog M."/>
            <person name="Hua A."/>
            <person name="Humphray S.J."/>
            <person name="Jeong D.H."/>
            <person name="Jing Y."/>
            <person name="Jocker A."/>
            <person name="Kenton S.M."/>
            <person name="Kim D.J."/>
            <person name="Klee K."/>
            <person name="Lai H."/>
            <person name="Lang C."/>
            <person name="Lin S."/>
            <person name="Macmil S.L."/>
            <person name="Magdelenat G."/>
            <person name="Matthews L."/>
            <person name="McCorrison J."/>
            <person name="Monaghan E.L."/>
            <person name="Mun J.H."/>
            <person name="Najar F.Z."/>
            <person name="Nicholson C."/>
            <person name="Noirot C."/>
            <person name="O'Bleness M."/>
            <person name="Paule C.R."/>
            <person name="Poulain J."/>
            <person name="Prion F."/>
            <person name="Qin B."/>
            <person name="Qu C."/>
            <person name="Retzel E.F."/>
            <person name="Riddle C."/>
            <person name="Sallet E."/>
            <person name="Samain S."/>
            <person name="Samson N."/>
            <person name="Sanders I."/>
            <person name="Saurat O."/>
            <person name="Scarpelli C."/>
            <person name="Schiex T."/>
            <person name="Segurens B."/>
            <person name="Severin A.J."/>
            <person name="Sherrier D.J."/>
            <person name="Shi R."/>
            <person name="Sims S."/>
            <person name="Singer S.R."/>
            <person name="Sinharoy S."/>
            <person name="Sterck L."/>
            <person name="Viollet A."/>
            <person name="Wang B.B."/>
            <person name="Wang K."/>
            <person name="Wang M."/>
            <person name="Wang X."/>
            <person name="Warfsmann J."/>
            <person name="Weissenbach J."/>
            <person name="White D.D."/>
            <person name="White J.D."/>
            <person name="Wiley G.B."/>
            <person name="Wincker P."/>
            <person name="Xing Y."/>
            <person name="Yang L."/>
            <person name="Yao Z."/>
            <person name="Ying F."/>
            <person name="Zhai J."/>
            <person name="Zhou L."/>
            <person name="Zuber A."/>
            <person name="Denarie J."/>
            <person name="Dixon R.A."/>
            <person name="May G.D."/>
            <person name="Schwartz D.C."/>
            <person name="Rogers J."/>
            <person name="Quetier F."/>
            <person name="Town C.D."/>
            <person name="Roe B.A."/>
        </authorList>
    </citation>
    <scope>NUCLEOTIDE SEQUENCE [LARGE SCALE GENOMIC DNA]</scope>
    <source>
        <strain evidence="2">A17</strain>
        <strain evidence="3 4">cv. Jemalong A17</strain>
    </source>
</reference>
<name>A0A072THN8_MEDTR</name>
<gene>
    <name evidence="2" type="ORF">MTR_0102s0050</name>
</gene>
<feature type="region of interest" description="Disordered" evidence="1">
    <location>
        <begin position="1"/>
        <end position="45"/>
    </location>
</feature>
<feature type="compositionally biased region" description="Basic and acidic residues" evidence="1">
    <location>
        <begin position="9"/>
        <end position="31"/>
    </location>
</feature>
<evidence type="ECO:0000313" key="3">
    <source>
        <dbReference type="EnsemblPlants" id="KEH16741"/>
    </source>
</evidence>
<dbReference type="EnsemblPlants" id="KEH16741">
    <property type="protein sequence ID" value="KEH16741"/>
    <property type="gene ID" value="MTR_0102s0050"/>
</dbReference>